<dbReference type="RefSeq" id="WP_317835794.1">
    <property type="nucleotide sequence ID" value="NZ_CP136920.1"/>
</dbReference>
<evidence type="ECO:0000256" key="3">
    <source>
        <dbReference type="ARBA" id="ARBA00012697"/>
    </source>
</evidence>
<dbReference type="GO" id="GO:0006526">
    <property type="term" value="P:L-arginine biosynthetic process"/>
    <property type="evidence" value="ECO:0007669"/>
    <property type="project" value="InterPro"/>
</dbReference>
<evidence type="ECO:0000313" key="8">
    <source>
        <dbReference type="EMBL" id="WOO43250.1"/>
    </source>
</evidence>
<comment type="catalytic activity">
    <reaction evidence="6">
        <text>L-glutamate + acetyl-CoA = N-acetyl-L-glutamate + CoA + H(+)</text>
        <dbReference type="Rhea" id="RHEA:24292"/>
        <dbReference type="ChEBI" id="CHEBI:15378"/>
        <dbReference type="ChEBI" id="CHEBI:29985"/>
        <dbReference type="ChEBI" id="CHEBI:44337"/>
        <dbReference type="ChEBI" id="CHEBI:57287"/>
        <dbReference type="ChEBI" id="CHEBI:57288"/>
        <dbReference type="EC" id="2.3.1.1"/>
    </reaction>
</comment>
<comment type="similarity">
    <text evidence="2">Belongs to the acetyltransferase family. ArgA subfamily.</text>
</comment>
<dbReference type="CDD" id="cd04301">
    <property type="entry name" value="NAT_SF"/>
    <property type="match status" value="1"/>
</dbReference>
<dbReference type="Pfam" id="PF00583">
    <property type="entry name" value="Acetyltransf_1"/>
    <property type="match status" value="1"/>
</dbReference>
<evidence type="ECO:0000259" key="7">
    <source>
        <dbReference type="PROSITE" id="PS51186"/>
    </source>
</evidence>
<dbReference type="PROSITE" id="PS51186">
    <property type="entry name" value="GNAT"/>
    <property type="match status" value="1"/>
</dbReference>
<dbReference type="InterPro" id="IPR010167">
    <property type="entry name" value="NH2A_AcTrfase"/>
</dbReference>
<dbReference type="HAMAP" id="MF_01105">
    <property type="entry name" value="N_acetyl_glu_synth"/>
    <property type="match status" value="1"/>
</dbReference>
<name>A0AAQ3LCM9_9BACT</name>
<dbReference type="PANTHER" id="PTHR30602">
    <property type="entry name" value="AMINO-ACID ACETYLTRANSFERASE"/>
    <property type="match status" value="1"/>
</dbReference>
<proteinExistence type="inferred from homology"/>
<keyword evidence="5 8" id="KW-0012">Acyltransferase</keyword>
<dbReference type="SUPFAM" id="SSF53633">
    <property type="entry name" value="Carbamate kinase-like"/>
    <property type="match status" value="1"/>
</dbReference>
<organism evidence="8 9">
    <name type="scientific">Rubellicoccus peritrichatus</name>
    <dbReference type="NCBI Taxonomy" id="3080537"/>
    <lineage>
        <taxon>Bacteria</taxon>
        <taxon>Pseudomonadati</taxon>
        <taxon>Verrucomicrobiota</taxon>
        <taxon>Opitutia</taxon>
        <taxon>Puniceicoccales</taxon>
        <taxon>Cerasicoccaceae</taxon>
        <taxon>Rubellicoccus</taxon>
    </lineage>
</organism>
<keyword evidence="4 8" id="KW-0808">Transferase</keyword>
<dbReference type="GO" id="GO:0004042">
    <property type="term" value="F:L-glutamate N-acetyltransferase activity"/>
    <property type="evidence" value="ECO:0007669"/>
    <property type="project" value="InterPro"/>
</dbReference>
<sequence>MSNEHAERLHPVDLRGILHYVPQFRDQTFVIAVDGSVAAHENFQNIITDIAVLKSLAVRVVLVHGIGKQIKMIAEETTTPISDAYGSGPTDETTLKLALRAAGEVGHRIVGELQQNGLTSVEAGLARAVPMGIVDGVDHQHTGKLDKVDLALLERLMERDTIPVFGPVLFGRDGESLRVNSDLLAADLAARLDASKLIFLTPHPGLMAGGETYRNIPMEDLGALLKRHENGIDERVLSKARYAYNALEKGVTRAHILDGRVDGCLLIEVFDKVGLGTMIHANEYQQIRAAKKRDIEALHGIIRNAARSDALRYRTREALEHHIENFFVYEVDESLIGCTSISDLDDGSTAELGAVLVQPFYQGKGVGKKLVEYALKTAAKKDFKRVIALSTQTATFFTDVCGFKIGTTDDLPEAKKADHASNGRQSKVLIKEL</sequence>
<evidence type="ECO:0000256" key="1">
    <source>
        <dbReference type="ARBA" id="ARBA00004925"/>
    </source>
</evidence>
<dbReference type="Gene3D" id="3.40.630.30">
    <property type="match status" value="1"/>
</dbReference>
<dbReference type="EC" id="2.3.1.1" evidence="3"/>
<evidence type="ECO:0000256" key="6">
    <source>
        <dbReference type="ARBA" id="ARBA00048372"/>
    </source>
</evidence>
<evidence type="ECO:0000256" key="5">
    <source>
        <dbReference type="ARBA" id="ARBA00023315"/>
    </source>
</evidence>
<keyword evidence="9" id="KW-1185">Reference proteome</keyword>
<dbReference type="Proteomes" id="UP001304300">
    <property type="component" value="Chromosome"/>
</dbReference>
<dbReference type="GO" id="GO:0005737">
    <property type="term" value="C:cytoplasm"/>
    <property type="evidence" value="ECO:0007669"/>
    <property type="project" value="InterPro"/>
</dbReference>
<dbReference type="EMBL" id="CP136920">
    <property type="protein sequence ID" value="WOO43250.1"/>
    <property type="molecule type" value="Genomic_DNA"/>
</dbReference>
<dbReference type="InterPro" id="IPR036393">
    <property type="entry name" value="AceGlu_kinase-like_sf"/>
</dbReference>
<dbReference type="Gene3D" id="3.40.1160.10">
    <property type="entry name" value="Acetylglutamate kinase-like"/>
    <property type="match status" value="1"/>
</dbReference>
<feature type="domain" description="N-acetyltransferase" evidence="7">
    <location>
        <begin position="285"/>
        <end position="433"/>
    </location>
</feature>
<comment type="pathway">
    <text evidence="1">Amino-acid biosynthesis; L-arginine biosynthesis; N(2)-acetyl-L-ornithine from L-glutamate: step 1/4.</text>
</comment>
<dbReference type="PIRSF" id="PIRSF000423">
    <property type="entry name" value="ArgA"/>
    <property type="match status" value="1"/>
</dbReference>
<dbReference type="SUPFAM" id="SSF55729">
    <property type="entry name" value="Acyl-CoA N-acyltransferases (Nat)"/>
    <property type="match status" value="1"/>
</dbReference>
<reference evidence="8 9" key="1">
    <citation type="submission" date="2023-10" db="EMBL/GenBank/DDBJ databases">
        <title>Rubellicoccus peritrichatus gen. nov., sp. nov., isolated from an algae of coral reef tank.</title>
        <authorList>
            <person name="Luo J."/>
        </authorList>
    </citation>
    <scope>NUCLEOTIDE SEQUENCE [LARGE SCALE GENOMIC DNA]</scope>
    <source>
        <strain evidence="8 9">CR14</strain>
    </source>
</reference>
<dbReference type="NCBIfam" id="TIGR01890">
    <property type="entry name" value="N-Ac-Glu-synth"/>
    <property type="match status" value="1"/>
</dbReference>
<evidence type="ECO:0000256" key="2">
    <source>
        <dbReference type="ARBA" id="ARBA00009145"/>
    </source>
</evidence>
<dbReference type="InterPro" id="IPR016181">
    <property type="entry name" value="Acyl_CoA_acyltransferase"/>
</dbReference>
<dbReference type="InterPro" id="IPR001048">
    <property type="entry name" value="Asp/Glu/Uridylate_kinase"/>
</dbReference>
<dbReference type="AlphaFoldDB" id="A0AAQ3LCM9"/>
<gene>
    <name evidence="8" type="primary">argA</name>
    <name evidence="8" type="ORF">RZN69_09125</name>
</gene>
<accession>A0AAQ3LCM9</accession>
<protein>
    <recommendedName>
        <fullName evidence="3">amino-acid N-acetyltransferase</fullName>
        <ecNumber evidence="3">2.3.1.1</ecNumber>
    </recommendedName>
</protein>
<dbReference type="PANTHER" id="PTHR30602:SF12">
    <property type="entry name" value="AMINO-ACID ACETYLTRANSFERASE NAGS1, CHLOROPLASTIC-RELATED"/>
    <property type="match status" value="1"/>
</dbReference>
<dbReference type="Pfam" id="PF00696">
    <property type="entry name" value="AA_kinase"/>
    <property type="match status" value="1"/>
</dbReference>
<evidence type="ECO:0000256" key="4">
    <source>
        <dbReference type="ARBA" id="ARBA00022679"/>
    </source>
</evidence>
<evidence type="ECO:0000313" key="9">
    <source>
        <dbReference type="Proteomes" id="UP001304300"/>
    </source>
</evidence>
<dbReference type="KEGG" id="puo:RZN69_09125"/>
<dbReference type="InterPro" id="IPR000182">
    <property type="entry name" value="GNAT_dom"/>
</dbReference>